<proteinExistence type="predicted"/>
<dbReference type="WBParaSite" id="PDA_v2.g1532.t1">
    <property type="protein sequence ID" value="PDA_v2.g1532.t1"/>
    <property type="gene ID" value="PDA_v2.g1532"/>
</dbReference>
<evidence type="ECO:0000313" key="2">
    <source>
        <dbReference type="WBParaSite" id="PDA_v2.g1532.t1"/>
    </source>
</evidence>
<protein>
    <submittedName>
        <fullName evidence="2">Uncharacterized protein</fullName>
    </submittedName>
</protein>
<keyword evidence="1" id="KW-1185">Reference proteome</keyword>
<name>A0A914PI33_9BILA</name>
<reference evidence="2" key="1">
    <citation type="submission" date="2022-11" db="UniProtKB">
        <authorList>
            <consortium name="WormBaseParasite"/>
        </authorList>
    </citation>
    <scope>IDENTIFICATION</scope>
</reference>
<dbReference type="AlphaFoldDB" id="A0A914PI33"/>
<evidence type="ECO:0000313" key="1">
    <source>
        <dbReference type="Proteomes" id="UP000887578"/>
    </source>
</evidence>
<organism evidence="1 2">
    <name type="scientific">Panagrolaimus davidi</name>
    <dbReference type="NCBI Taxonomy" id="227884"/>
    <lineage>
        <taxon>Eukaryota</taxon>
        <taxon>Metazoa</taxon>
        <taxon>Ecdysozoa</taxon>
        <taxon>Nematoda</taxon>
        <taxon>Chromadorea</taxon>
        <taxon>Rhabditida</taxon>
        <taxon>Tylenchina</taxon>
        <taxon>Panagrolaimomorpha</taxon>
        <taxon>Panagrolaimoidea</taxon>
        <taxon>Panagrolaimidae</taxon>
        <taxon>Panagrolaimus</taxon>
    </lineage>
</organism>
<accession>A0A914PI33</accession>
<dbReference type="Proteomes" id="UP000887578">
    <property type="component" value="Unplaced"/>
</dbReference>
<sequence length="175" mass="20746">MGNISSIFQRFRDRPQLTTDLEIIEQYVTAVKLPSQRSLVPYDESMILDDDETPDLSFIDDHPFPKRKAPVKKSVEVQPIPVDNEIIQRGLNNSKIYDIDAKRSEREFKSERDKILRNAERMQYEKNGYECEKQRINHEIESEKKFRDWIGAENIVVDIPKESESFPRMFCRYCL</sequence>